<evidence type="ECO:0000259" key="4">
    <source>
        <dbReference type="PROSITE" id="PS50949"/>
    </source>
</evidence>
<keyword evidence="3" id="KW-0804">Transcription</keyword>
<dbReference type="SUPFAM" id="SSF46785">
    <property type="entry name" value="Winged helix' DNA-binding domain"/>
    <property type="match status" value="1"/>
</dbReference>
<dbReference type="PROSITE" id="PS50949">
    <property type="entry name" value="HTH_GNTR"/>
    <property type="match status" value="1"/>
</dbReference>
<evidence type="ECO:0000256" key="1">
    <source>
        <dbReference type="ARBA" id="ARBA00023015"/>
    </source>
</evidence>
<dbReference type="CDD" id="cd07377">
    <property type="entry name" value="WHTH_GntR"/>
    <property type="match status" value="1"/>
</dbReference>
<reference evidence="6" key="1">
    <citation type="journal article" date="2019" name="Int. J. Syst. Evol. Microbiol.">
        <title>The Global Catalogue of Microorganisms (GCM) 10K type strain sequencing project: providing services to taxonomists for standard genome sequencing and annotation.</title>
        <authorList>
            <consortium name="The Broad Institute Genomics Platform"/>
            <consortium name="The Broad Institute Genome Sequencing Center for Infectious Disease"/>
            <person name="Wu L."/>
            <person name="Ma J."/>
        </authorList>
    </citation>
    <scope>NUCLEOTIDE SEQUENCE [LARGE SCALE GENOMIC DNA]</scope>
    <source>
        <strain evidence="6">KCTC 42182</strain>
    </source>
</reference>
<proteinExistence type="predicted"/>
<keyword evidence="6" id="KW-1185">Reference proteome</keyword>
<dbReference type="PANTHER" id="PTHR43537:SF49">
    <property type="entry name" value="TRANSCRIPTIONAL REGULATORY PROTEIN"/>
    <property type="match status" value="1"/>
</dbReference>
<evidence type="ECO:0000313" key="6">
    <source>
        <dbReference type="Proteomes" id="UP001595711"/>
    </source>
</evidence>
<dbReference type="InterPro" id="IPR011711">
    <property type="entry name" value="GntR_C"/>
</dbReference>
<dbReference type="InterPro" id="IPR036390">
    <property type="entry name" value="WH_DNA-bd_sf"/>
</dbReference>
<dbReference type="SMART" id="SM00895">
    <property type="entry name" value="FCD"/>
    <property type="match status" value="1"/>
</dbReference>
<organism evidence="5 6">
    <name type="scientific">Ferrovibrio xuzhouensis</name>
    <dbReference type="NCBI Taxonomy" id="1576914"/>
    <lineage>
        <taxon>Bacteria</taxon>
        <taxon>Pseudomonadati</taxon>
        <taxon>Pseudomonadota</taxon>
        <taxon>Alphaproteobacteria</taxon>
        <taxon>Rhodospirillales</taxon>
        <taxon>Rhodospirillaceae</taxon>
        <taxon>Ferrovibrio</taxon>
    </lineage>
</organism>
<dbReference type="SUPFAM" id="SSF48008">
    <property type="entry name" value="GntR ligand-binding domain-like"/>
    <property type="match status" value="1"/>
</dbReference>
<dbReference type="SMART" id="SM00345">
    <property type="entry name" value="HTH_GNTR"/>
    <property type="match status" value="1"/>
</dbReference>
<dbReference type="InterPro" id="IPR008920">
    <property type="entry name" value="TF_FadR/GntR_C"/>
</dbReference>
<evidence type="ECO:0000313" key="5">
    <source>
        <dbReference type="EMBL" id="MFC3675992.1"/>
    </source>
</evidence>
<dbReference type="PRINTS" id="PR00035">
    <property type="entry name" value="HTHGNTR"/>
</dbReference>
<dbReference type="Proteomes" id="UP001595711">
    <property type="component" value="Unassembled WGS sequence"/>
</dbReference>
<sequence>MSEKSTLADRLRENLADQIVNGELRPGTRLDEIELATKFGMSRTPVREAFKALAGMGLVEQRPHRGVVVALPSRKRMEEMFEVMAEIEATCARLAAVRMTGPERRQLEQAHLQSLGLVRQGDLDGYSTFNNDFHDIIYRASKNSFLEETARAVRRRVLPFRVSQFRVVGRLTSSHAEHDTVVQAILRGDGPAAEQAMRAHVAKVTVASVDFVEEHRPDHLPMQRWPDETPAIRRNP</sequence>
<dbReference type="EMBL" id="JBHRYJ010000002">
    <property type="protein sequence ID" value="MFC3675992.1"/>
    <property type="molecule type" value="Genomic_DNA"/>
</dbReference>
<comment type="caution">
    <text evidence="5">The sequence shown here is derived from an EMBL/GenBank/DDBJ whole genome shotgun (WGS) entry which is preliminary data.</text>
</comment>
<accession>A0ABV7VG17</accession>
<dbReference type="InterPro" id="IPR000524">
    <property type="entry name" value="Tscrpt_reg_HTH_GntR"/>
</dbReference>
<evidence type="ECO:0000256" key="3">
    <source>
        <dbReference type="ARBA" id="ARBA00023163"/>
    </source>
</evidence>
<evidence type="ECO:0000256" key="2">
    <source>
        <dbReference type="ARBA" id="ARBA00023125"/>
    </source>
</evidence>
<dbReference type="Pfam" id="PF00392">
    <property type="entry name" value="GntR"/>
    <property type="match status" value="1"/>
</dbReference>
<feature type="domain" description="HTH gntR-type" evidence="4">
    <location>
        <begin position="5"/>
        <end position="72"/>
    </location>
</feature>
<dbReference type="InterPro" id="IPR036388">
    <property type="entry name" value="WH-like_DNA-bd_sf"/>
</dbReference>
<dbReference type="Pfam" id="PF07729">
    <property type="entry name" value="FCD"/>
    <property type="match status" value="1"/>
</dbReference>
<dbReference type="PANTHER" id="PTHR43537">
    <property type="entry name" value="TRANSCRIPTIONAL REGULATOR, GNTR FAMILY"/>
    <property type="match status" value="1"/>
</dbReference>
<keyword evidence="1" id="KW-0805">Transcription regulation</keyword>
<protein>
    <submittedName>
        <fullName evidence="5">GntR family transcriptional regulator</fullName>
    </submittedName>
</protein>
<dbReference type="Gene3D" id="1.10.10.10">
    <property type="entry name" value="Winged helix-like DNA-binding domain superfamily/Winged helix DNA-binding domain"/>
    <property type="match status" value="1"/>
</dbReference>
<keyword evidence="2" id="KW-0238">DNA-binding</keyword>
<name>A0ABV7VG17_9PROT</name>
<gene>
    <name evidence="5" type="ORF">ACFOOQ_10595</name>
</gene>
<dbReference type="RefSeq" id="WP_379725764.1">
    <property type="nucleotide sequence ID" value="NZ_JBHRYJ010000002.1"/>
</dbReference>
<dbReference type="Gene3D" id="1.20.120.530">
    <property type="entry name" value="GntR ligand-binding domain-like"/>
    <property type="match status" value="1"/>
</dbReference>